<dbReference type="AlphaFoldDB" id="A0AAV1C157"/>
<evidence type="ECO:0000313" key="3">
    <source>
        <dbReference type="Proteomes" id="UP001161247"/>
    </source>
</evidence>
<feature type="region of interest" description="Disordered" evidence="1">
    <location>
        <begin position="153"/>
        <end position="180"/>
    </location>
</feature>
<dbReference type="Proteomes" id="UP001161247">
    <property type="component" value="Chromosome 1"/>
</dbReference>
<evidence type="ECO:0000256" key="1">
    <source>
        <dbReference type="SAM" id="MobiDB-lite"/>
    </source>
</evidence>
<protein>
    <submittedName>
        <fullName evidence="2">OLC1v1023962C1</fullName>
    </submittedName>
</protein>
<feature type="compositionally biased region" description="Basic and acidic residues" evidence="1">
    <location>
        <begin position="71"/>
        <end position="89"/>
    </location>
</feature>
<sequence length="216" mass="23911">ERIDLAKDRELLKSLIGREKKRSARNQSKMLTPSVMRPSRIKAFGAKVVVAKFSSDSANINNDVIIQGAADQEKKSAVAGSKGDDKAGDDQASSIADASKLSTIDATVESINATTSSQVENNSGCQNSGSPAHEGEFRQAHKVRRDNIGNHTWRRRSSRSSGTTGNFRRRRATSRRSKHTPRFNHVPHLAWVPYYFVIPAGWHYVDVSAMPNAYCW</sequence>
<accession>A0AAV1C157</accession>
<proteinExistence type="predicted"/>
<evidence type="ECO:0000313" key="2">
    <source>
        <dbReference type="EMBL" id="CAI9089396.1"/>
    </source>
</evidence>
<feature type="region of interest" description="Disordered" evidence="1">
    <location>
        <begin position="71"/>
        <end position="94"/>
    </location>
</feature>
<reference evidence="2" key="1">
    <citation type="submission" date="2023-03" db="EMBL/GenBank/DDBJ databases">
        <authorList>
            <person name="Julca I."/>
        </authorList>
    </citation>
    <scope>NUCLEOTIDE SEQUENCE</scope>
</reference>
<gene>
    <name evidence="2" type="ORF">OLC1_LOCUS1746</name>
</gene>
<feature type="region of interest" description="Disordered" evidence="1">
    <location>
        <begin position="115"/>
        <end position="138"/>
    </location>
</feature>
<organism evidence="2 3">
    <name type="scientific">Oldenlandia corymbosa var. corymbosa</name>
    <dbReference type="NCBI Taxonomy" id="529605"/>
    <lineage>
        <taxon>Eukaryota</taxon>
        <taxon>Viridiplantae</taxon>
        <taxon>Streptophyta</taxon>
        <taxon>Embryophyta</taxon>
        <taxon>Tracheophyta</taxon>
        <taxon>Spermatophyta</taxon>
        <taxon>Magnoliopsida</taxon>
        <taxon>eudicotyledons</taxon>
        <taxon>Gunneridae</taxon>
        <taxon>Pentapetalae</taxon>
        <taxon>asterids</taxon>
        <taxon>lamiids</taxon>
        <taxon>Gentianales</taxon>
        <taxon>Rubiaceae</taxon>
        <taxon>Rubioideae</taxon>
        <taxon>Spermacoceae</taxon>
        <taxon>Hedyotis-Oldenlandia complex</taxon>
        <taxon>Oldenlandia</taxon>
    </lineage>
</organism>
<feature type="compositionally biased region" description="Polar residues" evidence="1">
    <location>
        <begin position="115"/>
        <end position="130"/>
    </location>
</feature>
<keyword evidence="3" id="KW-1185">Reference proteome</keyword>
<feature type="compositionally biased region" description="Basic residues" evidence="1">
    <location>
        <begin position="167"/>
        <end position="180"/>
    </location>
</feature>
<name>A0AAV1C157_OLDCO</name>
<feature type="non-terminal residue" evidence="2">
    <location>
        <position position="1"/>
    </location>
</feature>
<dbReference type="EMBL" id="OX459118">
    <property type="protein sequence ID" value="CAI9089396.1"/>
    <property type="molecule type" value="Genomic_DNA"/>
</dbReference>